<evidence type="ECO:0000259" key="3">
    <source>
        <dbReference type="PROSITE" id="PS51371"/>
    </source>
</evidence>
<dbReference type="InterPro" id="IPR051257">
    <property type="entry name" value="Diverse_CBS-Domain"/>
</dbReference>
<keyword evidence="4" id="KW-0614">Plasmid</keyword>
<evidence type="ECO:0000313" key="5">
    <source>
        <dbReference type="Proteomes" id="UP000251166"/>
    </source>
</evidence>
<dbReference type="Pfam" id="PF00571">
    <property type="entry name" value="CBS"/>
    <property type="match status" value="2"/>
</dbReference>
<dbReference type="InterPro" id="IPR046342">
    <property type="entry name" value="CBS_dom_sf"/>
</dbReference>
<dbReference type="RefSeq" id="WP_112907882.1">
    <property type="nucleotide sequence ID" value="NZ_CP030763.1"/>
</dbReference>
<organism evidence="4 5">
    <name type="scientific">Rhizobium leguminosarum</name>
    <dbReference type="NCBI Taxonomy" id="384"/>
    <lineage>
        <taxon>Bacteria</taxon>
        <taxon>Pseudomonadati</taxon>
        <taxon>Pseudomonadota</taxon>
        <taxon>Alphaproteobacteria</taxon>
        <taxon>Hyphomicrobiales</taxon>
        <taxon>Rhizobiaceae</taxon>
        <taxon>Rhizobium/Agrobacterium group</taxon>
        <taxon>Rhizobium</taxon>
    </lineage>
</organism>
<dbReference type="EMBL" id="CP030763">
    <property type="protein sequence ID" value="AXA43902.1"/>
    <property type="molecule type" value="Genomic_DNA"/>
</dbReference>
<dbReference type="InterPro" id="IPR000644">
    <property type="entry name" value="CBS_dom"/>
</dbReference>
<dbReference type="AlphaFoldDB" id="A0A2Z4YU10"/>
<geneLocation type="plasmid" evidence="4 5">
    <name>unnamed3</name>
</geneLocation>
<evidence type="ECO:0000256" key="1">
    <source>
        <dbReference type="ARBA" id="ARBA00023122"/>
    </source>
</evidence>
<proteinExistence type="predicted"/>
<dbReference type="CDD" id="cd04586">
    <property type="entry name" value="CBS_pair_BON_assoc"/>
    <property type="match status" value="1"/>
</dbReference>
<dbReference type="Gene3D" id="3.10.580.10">
    <property type="entry name" value="CBS-domain"/>
    <property type="match status" value="1"/>
</dbReference>
<protein>
    <submittedName>
        <fullName evidence="4">CBS domain family protein</fullName>
    </submittedName>
</protein>
<accession>A0A2Z4YU10</accession>
<dbReference type="Proteomes" id="UP000251166">
    <property type="component" value="Plasmid unnamed3"/>
</dbReference>
<dbReference type="SMART" id="SM00116">
    <property type="entry name" value="CBS"/>
    <property type="match status" value="2"/>
</dbReference>
<dbReference type="SUPFAM" id="SSF54631">
    <property type="entry name" value="CBS-domain pair"/>
    <property type="match status" value="1"/>
</dbReference>
<dbReference type="PANTHER" id="PTHR43080:SF2">
    <property type="entry name" value="CBS DOMAIN-CONTAINING PROTEIN"/>
    <property type="match status" value="1"/>
</dbReference>
<sequence length="160" mass="17643">MTIPAKSVMTTDLVTVSPETTVAEAARCMLIHHVTAVPVVDADNRPLGLVSEGDVMRHFGSQFQSERAQWLRMLAEGETLAPEFLAEIRLNQQRVREIMHKAIISADEEASLAELADLMLKHGIKRVPILRDGVLVGIVSRADVVRAVVEKLDDLLEPTD</sequence>
<evidence type="ECO:0000256" key="2">
    <source>
        <dbReference type="PROSITE-ProRule" id="PRU00703"/>
    </source>
</evidence>
<reference evidence="4 5" key="1">
    <citation type="submission" date="2018-07" db="EMBL/GenBank/DDBJ databases">
        <title>Rhizobium leguminosarum strain:ATCC 14479 Genome sequencing and assembly.</title>
        <authorList>
            <person name="Chakraborty R."/>
        </authorList>
    </citation>
    <scope>NUCLEOTIDE SEQUENCE [LARGE SCALE GENOMIC DNA]</scope>
    <source>
        <strain evidence="4 5">ATCC 14479</strain>
        <plasmid evidence="5">Plasmid unnamed3</plasmid>
    </source>
</reference>
<name>A0A2Z4YU10_RHILE</name>
<keyword evidence="1 2" id="KW-0129">CBS domain</keyword>
<dbReference type="PANTHER" id="PTHR43080">
    <property type="entry name" value="CBS DOMAIN-CONTAINING PROTEIN CBSX3, MITOCHONDRIAL"/>
    <property type="match status" value="1"/>
</dbReference>
<feature type="domain" description="CBS" evidence="3">
    <location>
        <begin position="9"/>
        <end position="66"/>
    </location>
</feature>
<gene>
    <name evidence="4" type="ORF">DLJ82_5931</name>
</gene>
<evidence type="ECO:0000313" key="4">
    <source>
        <dbReference type="EMBL" id="AXA43902.1"/>
    </source>
</evidence>
<dbReference type="PROSITE" id="PS51371">
    <property type="entry name" value="CBS"/>
    <property type="match status" value="2"/>
</dbReference>
<feature type="domain" description="CBS" evidence="3">
    <location>
        <begin position="99"/>
        <end position="155"/>
    </location>
</feature>